<sequence length="34" mass="3763">MKTFESVMEGEILSENVFLPVQINKRAVKAALVA</sequence>
<name>A0A841GEU8_9GAMM</name>
<accession>A0A841GEU8</accession>
<evidence type="ECO:0000313" key="2">
    <source>
        <dbReference type="Proteomes" id="UP000585721"/>
    </source>
</evidence>
<dbReference type="EMBL" id="JACHGR010000006">
    <property type="protein sequence ID" value="MBB6056097.1"/>
    <property type="molecule type" value="Genomic_DNA"/>
</dbReference>
<evidence type="ECO:0000313" key="1">
    <source>
        <dbReference type="EMBL" id="MBB6056097.1"/>
    </source>
</evidence>
<proteinExistence type="predicted"/>
<gene>
    <name evidence="1" type="ORF">HNR75_002027</name>
</gene>
<protein>
    <submittedName>
        <fullName evidence="1">Uncharacterized protein</fullName>
    </submittedName>
</protein>
<dbReference type="Proteomes" id="UP000585721">
    <property type="component" value="Unassembled WGS sequence"/>
</dbReference>
<reference evidence="1 2" key="1">
    <citation type="submission" date="2020-08" db="EMBL/GenBank/DDBJ databases">
        <title>Genomic Encyclopedia of Type Strains, Phase IV (KMG-IV): sequencing the most valuable type-strain genomes for metagenomic binning, comparative biology and taxonomic classification.</title>
        <authorList>
            <person name="Goeker M."/>
        </authorList>
    </citation>
    <scope>NUCLEOTIDE SEQUENCE [LARGE SCALE GENOMIC DNA]</scope>
    <source>
        <strain evidence="1 2">DSM 22975</strain>
    </source>
</reference>
<comment type="caution">
    <text evidence="1">The sequence shown here is derived from an EMBL/GenBank/DDBJ whole genome shotgun (WGS) entry which is preliminary data.</text>
</comment>
<keyword evidence="2" id="KW-1185">Reference proteome</keyword>
<dbReference type="AlphaFoldDB" id="A0A841GEU8"/>
<organism evidence="1 2">
    <name type="scientific">Tolumonas osonensis</name>
    <dbReference type="NCBI Taxonomy" id="675874"/>
    <lineage>
        <taxon>Bacteria</taxon>
        <taxon>Pseudomonadati</taxon>
        <taxon>Pseudomonadota</taxon>
        <taxon>Gammaproteobacteria</taxon>
        <taxon>Aeromonadales</taxon>
        <taxon>Aeromonadaceae</taxon>
        <taxon>Tolumonas</taxon>
    </lineage>
</organism>